<feature type="binding site" evidence="12">
    <location>
        <position position="99"/>
    </location>
    <ligand>
        <name>[4Fe-4S] cluster</name>
        <dbReference type="ChEBI" id="CHEBI:49883"/>
        <label>1</label>
        <note>4Fe-4S-S-AdoMet</note>
    </ligand>
</feature>
<keyword evidence="4 12" id="KW-0479">Metal-binding</keyword>
<feature type="binding site" evidence="12">
    <location>
        <position position="344"/>
    </location>
    <ligand>
        <name>[4Fe-4S] cluster</name>
        <dbReference type="ChEBI" id="CHEBI:49883"/>
        <label>2</label>
        <note>4Fe-4S-substrate</note>
    </ligand>
</feature>
<dbReference type="PROSITE" id="PS51918">
    <property type="entry name" value="RADICAL_SAM"/>
    <property type="match status" value="1"/>
</dbReference>
<dbReference type="HAMAP" id="MF_01225_B">
    <property type="entry name" value="MoaA_B"/>
    <property type="match status" value="1"/>
</dbReference>
<evidence type="ECO:0000256" key="10">
    <source>
        <dbReference type="ARBA" id="ARBA00023239"/>
    </source>
</evidence>
<evidence type="ECO:0000256" key="2">
    <source>
        <dbReference type="ARBA" id="ARBA00022485"/>
    </source>
</evidence>
<comment type="catalytic activity">
    <reaction evidence="11 12">
        <text>GTP + AH2 + S-adenosyl-L-methionine = (8S)-3',8-cyclo-7,8-dihydroguanosine 5'-triphosphate + 5'-deoxyadenosine + L-methionine + A + H(+)</text>
        <dbReference type="Rhea" id="RHEA:49576"/>
        <dbReference type="ChEBI" id="CHEBI:13193"/>
        <dbReference type="ChEBI" id="CHEBI:15378"/>
        <dbReference type="ChEBI" id="CHEBI:17319"/>
        <dbReference type="ChEBI" id="CHEBI:17499"/>
        <dbReference type="ChEBI" id="CHEBI:37565"/>
        <dbReference type="ChEBI" id="CHEBI:57844"/>
        <dbReference type="ChEBI" id="CHEBI:59789"/>
        <dbReference type="ChEBI" id="CHEBI:131766"/>
        <dbReference type="EC" id="4.1.99.22"/>
    </reaction>
</comment>
<feature type="binding site" evidence="12">
    <location>
        <position position="231"/>
    </location>
    <ligand>
        <name>GTP</name>
        <dbReference type="ChEBI" id="CHEBI:37565"/>
    </ligand>
</feature>
<comment type="function">
    <text evidence="12">Catalyzes the cyclization of GTP to (8S)-3',8-cyclo-7,8-dihydroguanosine 5'-triphosphate.</text>
</comment>
<evidence type="ECO:0000256" key="11">
    <source>
        <dbReference type="ARBA" id="ARBA00048697"/>
    </source>
</evidence>
<evidence type="ECO:0000259" key="14">
    <source>
        <dbReference type="PROSITE" id="PS51918"/>
    </source>
</evidence>
<dbReference type="Pfam" id="PF06463">
    <property type="entry name" value="Mob_synth_C"/>
    <property type="match status" value="1"/>
</dbReference>
<evidence type="ECO:0000256" key="3">
    <source>
        <dbReference type="ARBA" id="ARBA00022691"/>
    </source>
</evidence>
<dbReference type="AlphaFoldDB" id="A0A839FHQ0"/>
<comment type="cofactor">
    <cofactor evidence="12">
        <name>[4Fe-4S] cluster</name>
        <dbReference type="ChEBI" id="CHEBI:49883"/>
    </cofactor>
    <text evidence="12">Binds 2 [4Fe-4S] clusters. Binds 1 [4Fe-4S] cluster coordinated with 3 cysteines and an exchangeable S-adenosyl-L-methionine and 1 [4Fe-4S] cluster coordinated with 3 cysteines and the GTP-derived substrate.</text>
</comment>
<dbReference type="CDD" id="cd21117">
    <property type="entry name" value="Twitch_MoaA"/>
    <property type="match status" value="1"/>
</dbReference>
<keyword evidence="10 12" id="KW-0456">Lyase</keyword>
<evidence type="ECO:0000256" key="6">
    <source>
        <dbReference type="ARBA" id="ARBA00023004"/>
    </source>
</evidence>
<dbReference type="InterPro" id="IPR000385">
    <property type="entry name" value="MoaA_NifB_PqqE_Fe-S-bd_CS"/>
</dbReference>
<feature type="binding site" evidence="12">
    <location>
        <begin position="349"/>
        <end position="351"/>
    </location>
    <ligand>
        <name>GTP</name>
        <dbReference type="ChEBI" id="CHEBI:37565"/>
    </ligand>
</feature>
<comment type="similarity">
    <text evidence="12">Belongs to the radical SAM superfamily. MoaA family.</text>
</comment>
<keyword evidence="5 12" id="KW-0547">Nucleotide-binding</keyword>
<dbReference type="UniPathway" id="UPA00344"/>
<protein>
    <recommendedName>
        <fullName evidence="1 12">GTP 3',8-cyclase</fullName>
        <ecNumber evidence="1 12">4.1.99.22</ecNumber>
    </recommendedName>
    <alternativeName>
        <fullName evidence="12">Molybdenum cofactor biosynthesis protein A</fullName>
    </alternativeName>
</protein>
<name>A0A839FHQ0_9MICC</name>
<dbReference type="InterPro" id="IPR010505">
    <property type="entry name" value="MoaA_twitch"/>
</dbReference>
<dbReference type="GO" id="GO:0061799">
    <property type="term" value="F:cyclic pyranopterin monophosphate synthase activity"/>
    <property type="evidence" value="ECO:0007669"/>
    <property type="project" value="TreeGrafter"/>
</dbReference>
<dbReference type="PANTHER" id="PTHR22960">
    <property type="entry name" value="MOLYBDOPTERIN COFACTOR SYNTHESIS PROTEIN A"/>
    <property type="match status" value="1"/>
</dbReference>
<dbReference type="NCBIfam" id="TIGR02666">
    <property type="entry name" value="moaA"/>
    <property type="match status" value="1"/>
</dbReference>
<evidence type="ECO:0000256" key="13">
    <source>
        <dbReference type="SAM" id="MobiDB-lite"/>
    </source>
</evidence>
<dbReference type="InterPro" id="IPR040064">
    <property type="entry name" value="MoaA-like"/>
</dbReference>
<keyword evidence="9 12" id="KW-0501">Molybdenum cofactor biosynthesis</keyword>
<feature type="binding site" evidence="12">
    <location>
        <position position="361"/>
    </location>
    <ligand>
        <name>[4Fe-4S] cluster</name>
        <dbReference type="ChEBI" id="CHEBI:49883"/>
        <label>2</label>
        <note>4Fe-4S-substrate</note>
    </ligand>
</feature>
<dbReference type="GO" id="GO:0051539">
    <property type="term" value="F:4 iron, 4 sulfur cluster binding"/>
    <property type="evidence" value="ECO:0007669"/>
    <property type="project" value="UniProtKB-UniRule"/>
</dbReference>
<evidence type="ECO:0000313" key="16">
    <source>
        <dbReference type="Proteomes" id="UP000546252"/>
    </source>
</evidence>
<feature type="binding site" evidence="12">
    <location>
        <position position="139"/>
    </location>
    <ligand>
        <name>GTP</name>
        <dbReference type="ChEBI" id="CHEBI:37565"/>
    </ligand>
</feature>
<dbReference type="GO" id="GO:0061798">
    <property type="term" value="F:GTP 3',8'-cyclase activity"/>
    <property type="evidence" value="ECO:0007669"/>
    <property type="project" value="UniProtKB-UniRule"/>
</dbReference>
<dbReference type="EMBL" id="JACJIH010000001">
    <property type="protein sequence ID" value="MBA8921230.1"/>
    <property type="molecule type" value="Genomic_DNA"/>
</dbReference>
<accession>A0A839FHQ0</accession>
<dbReference type="InterPro" id="IPR058240">
    <property type="entry name" value="rSAM_sf"/>
</dbReference>
<feature type="domain" description="Radical SAM core" evidence="14">
    <location>
        <begin position="79"/>
        <end position="297"/>
    </location>
</feature>
<evidence type="ECO:0000256" key="5">
    <source>
        <dbReference type="ARBA" id="ARBA00022741"/>
    </source>
</evidence>
<feature type="binding site" evidence="12">
    <location>
        <position position="88"/>
    </location>
    <ligand>
        <name>GTP</name>
        <dbReference type="ChEBI" id="CHEBI:37565"/>
    </ligand>
</feature>
<feature type="compositionally biased region" description="Low complexity" evidence="13">
    <location>
        <begin position="9"/>
        <end position="40"/>
    </location>
</feature>
<feature type="binding site" evidence="12">
    <location>
        <position position="95"/>
    </location>
    <ligand>
        <name>[4Fe-4S] cluster</name>
        <dbReference type="ChEBI" id="CHEBI:49883"/>
        <label>1</label>
        <note>4Fe-4S-S-AdoMet</note>
    </ligand>
</feature>
<evidence type="ECO:0000256" key="8">
    <source>
        <dbReference type="ARBA" id="ARBA00023134"/>
    </source>
</evidence>
<dbReference type="InterPro" id="IPR006638">
    <property type="entry name" value="Elp3/MiaA/NifB-like_rSAM"/>
</dbReference>
<proteinExistence type="inferred from homology"/>
<feature type="binding site" evidence="12">
    <location>
        <position position="101"/>
    </location>
    <ligand>
        <name>S-adenosyl-L-methionine</name>
        <dbReference type="ChEBI" id="CHEBI:59789"/>
    </ligand>
</feature>
<keyword evidence="6 12" id="KW-0408">Iron</keyword>
<dbReference type="Gene3D" id="3.20.20.70">
    <property type="entry name" value="Aldolase class I"/>
    <property type="match status" value="1"/>
</dbReference>
<dbReference type="InterPro" id="IPR050105">
    <property type="entry name" value="MoCo_biosynth_MoaA/MoaC"/>
</dbReference>
<comment type="caution">
    <text evidence="15">The sequence shown here is derived from an EMBL/GenBank/DDBJ whole genome shotgun (WGS) entry which is preliminary data.</text>
</comment>
<keyword evidence="3 12" id="KW-0949">S-adenosyl-L-methionine</keyword>
<dbReference type="CDD" id="cd01335">
    <property type="entry name" value="Radical_SAM"/>
    <property type="match status" value="1"/>
</dbReference>
<keyword evidence="7 12" id="KW-0411">Iron-sulfur</keyword>
<dbReference type="PANTHER" id="PTHR22960:SF0">
    <property type="entry name" value="MOLYBDENUM COFACTOR BIOSYNTHESIS PROTEIN 1"/>
    <property type="match status" value="1"/>
</dbReference>
<dbReference type="SUPFAM" id="SSF102114">
    <property type="entry name" value="Radical SAM enzymes"/>
    <property type="match status" value="1"/>
</dbReference>
<dbReference type="PROSITE" id="PS01305">
    <property type="entry name" value="MOAA_NIFB_PQQE"/>
    <property type="match status" value="1"/>
</dbReference>
<dbReference type="Proteomes" id="UP000546252">
    <property type="component" value="Unassembled WGS sequence"/>
</dbReference>
<dbReference type="Pfam" id="PF04055">
    <property type="entry name" value="Radical_SAM"/>
    <property type="match status" value="1"/>
</dbReference>
<feature type="binding site" evidence="12">
    <location>
        <position position="143"/>
    </location>
    <ligand>
        <name>S-adenosyl-L-methionine</name>
        <dbReference type="ChEBI" id="CHEBI:59789"/>
    </ligand>
</feature>
<feature type="binding site" evidence="12">
    <location>
        <position position="170"/>
    </location>
    <ligand>
        <name>GTP</name>
        <dbReference type="ChEBI" id="CHEBI:37565"/>
    </ligand>
</feature>
<evidence type="ECO:0000256" key="4">
    <source>
        <dbReference type="ARBA" id="ARBA00022723"/>
    </source>
</evidence>
<dbReference type="InterPro" id="IPR013785">
    <property type="entry name" value="Aldolase_TIM"/>
</dbReference>
<feature type="region of interest" description="Disordered" evidence="13">
    <location>
        <begin position="1"/>
        <end position="77"/>
    </location>
</feature>
<feature type="binding site" evidence="12">
    <location>
        <position position="265"/>
    </location>
    <ligand>
        <name>S-adenosyl-L-methionine</name>
        <dbReference type="ChEBI" id="CHEBI:59789"/>
    </ligand>
</feature>
<comment type="subunit">
    <text evidence="12">Monomer and homodimer.</text>
</comment>
<reference evidence="15 16" key="1">
    <citation type="submission" date="2020-08" db="EMBL/GenBank/DDBJ databases">
        <title>Sequencing the genomes of 1000 actinobacteria strains.</title>
        <authorList>
            <person name="Klenk H.-P."/>
        </authorList>
    </citation>
    <scope>NUCLEOTIDE SEQUENCE [LARGE SCALE GENOMIC DNA]</scope>
    <source>
        <strain evidence="15 16">DSM 19081</strain>
    </source>
</reference>
<dbReference type="InterPro" id="IPR013483">
    <property type="entry name" value="MoaA"/>
</dbReference>
<dbReference type="SFLD" id="SFLDG01386">
    <property type="entry name" value="main_SPASM_domain-containing"/>
    <property type="match status" value="1"/>
</dbReference>
<evidence type="ECO:0000256" key="12">
    <source>
        <dbReference type="HAMAP-Rule" id="MF_01225"/>
    </source>
</evidence>
<dbReference type="EC" id="4.1.99.22" evidence="1 12"/>
<dbReference type="SFLD" id="SFLDG01383">
    <property type="entry name" value="cyclic_pyranopterin_phosphate"/>
    <property type="match status" value="1"/>
</dbReference>
<dbReference type="GO" id="GO:0006777">
    <property type="term" value="P:Mo-molybdopterin cofactor biosynthetic process"/>
    <property type="evidence" value="ECO:0007669"/>
    <property type="project" value="UniProtKB-UniRule"/>
</dbReference>
<evidence type="ECO:0000256" key="7">
    <source>
        <dbReference type="ARBA" id="ARBA00023014"/>
    </source>
</evidence>
<dbReference type="SFLD" id="SFLDG01067">
    <property type="entry name" value="SPASM/twitch_domain_containing"/>
    <property type="match status" value="1"/>
</dbReference>
<evidence type="ECO:0000313" key="15">
    <source>
        <dbReference type="EMBL" id="MBA8921230.1"/>
    </source>
</evidence>
<evidence type="ECO:0000256" key="9">
    <source>
        <dbReference type="ARBA" id="ARBA00023150"/>
    </source>
</evidence>
<feature type="binding site" evidence="12">
    <location>
        <position position="194"/>
    </location>
    <ligand>
        <name>S-adenosyl-L-methionine</name>
        <dbReference type="ChEBI" id="CHEBI:59789"/>
    </ligand>
</feature>
<feature type="binding site" evidence="12">
    <location>
        <position position="102"/>
    </location>
    <ligand>
        <name>[4Fe-4S] cluster</name>
        <dbReference type="ChEBI" id="CHEBI:49883"/>
        <label>1</label>
        <note>4Fe-4S-S-AdoMet</note>
    </ligand>
</feature>
<dbReference type="InterPro" id="IPR007197">
    <property type="entry name" value="rSAM"/>
</dbReference>
<dbReference type="GO" id="GO:1904047">
    <property type="term" value="F:S-adenosyl-L-methionine binding"/>
    <property type="evidence" value="ECO:0007669"/>
    <property type="project" value="UniProtKB-UniRule"/>
</dbReference>
<dbReference type="SFLD" id="SFLDS00029">
    <property type="entry name" value="Radical_SAM"/>
    <property type="match status" value="1"/>
</dbReference>
<dbReference type="GO" id="GO:0046872">
    <property type="term" value="F:metal ion binding"/>
    <property type="evidence" value="ECO:0007669"/>
    <property type="project" value="UniProtKB-KW"/>
</dbReference>
<evidence type="ECO:0000256" key="1">
    <source>
        <dbReference type="ARBA" id="ARBA00012167"/>
    </source>
</evidence>
<keyword evidence="8 12" id="KW-0342">GTP-binding</keyword>
<feature type="binding site" evidence="12">
    <location>
        <position position="347"/>
    </location>
    <ligand>
        <name>[4Fe-4S] cluster</name>
        <dbReference type="ChEBI" id="CHEBI:49883"/>
        <label>2</label>
        <note>4Fe-4S-substrate</note>
    </ligand>
</feature>
<sequence length="423" mass="45024">MQQLPADHAPAPGTATPGAPTPGTATPGTPTAGAASAAAPRPVQLGMPSLPSAQPAARSSVPGGPDTHGADPARGLMDSFGRRATDLRISLIDKCNLRCTYCMPAEGLPWLSKDQLLSAEEIRRLVHIGVNTLGVRELRLTGGEPLVRADLVEIIAALRADHPDLPIAMTTNAIGLERKAAALAEAGLTRVNISLDSVHRETFAQLTRRDSLEKVLTGVEAAAAAGLTPLKINAVLMRGINDVHAADLLDWSLQRGFELRFIEQMPLDGDQQWNSAGTVSAAETRALLSERFVLSPTQENRDGAPAERFDVYPLGTSPDSIRIGEQGPPLGRVGVIASVTEPFCADCRRTRLTAEGRVMSCLFSNEEFDLMHLLRAPGTTDDEIAQAWAEAMWLKPAAHGTDRPGFDLASFHRPDRSMSAIGG</sequence>
<comment type="pathway">
    <text evidence="12">Cofactor biosynthesis; molybdopterin biosynthesis.</text>
</comment>
<dbReference type="SMART" id="SM00729">
    <property type="entry name" value="Elp3"/>
    <property type="match status" value="1"/>
</dbReference>
<keyword evidence="2 12" id="KW-0004">4Fe-4S</keyword>
<gene>
    <name evidence="12" type="primary">moaA</name>
    <name evidence="15" type="ORF">HNR24_001163</name>
</gene>
<organism evidence="15 16">
    <name type="scientific">Nesterenkonia jeotgali</name>
    <dbReference type="NCBI Taxonomy" id="317018"/>
    <lineage>
        <taxon>Bacteria</taxon>
        <taxon>Bacillati</taxon>
        <taxon>Actinomycetota</taxon>
        <taxon>Actinomycetes</taxon>
        <taxon>Micrococcales</taxon>
        <taxon>Micrococcaceae</taxon>
        <taxon>Nesterenkonia</taxon>
    </lineage>
</organism>
<dbReference type="GO" id="GO:0005525">
    <property type="term" value="F:GTP binding"/>
    <property type="evidence" value="ECO:0007669"/>
    <property type="project" value="UniProtKB-UniRule"/>
</dbReference>